<dbReference type="OrthoDB" id="9803420at2"/>
<dbReference type="CDD" id="cd07182">
    <property type="entry name" value="RNase_HII_bacteria_HII_like"/>
    <property type="match status" value="1"/>
</dbReference>
<evidence type="ECO:0000256" key="3">
    <source>
        <dbReference type="ARBA" id="ARBA00004065"/>
    </source>
</evidence>
<dbReference type="PROSITE" id="PS51975">
    <property type="entry name" value="RNASE_H_2"/>
    <property type="match status" value="1"/>
</dbReference>
<dbReference type="HAMAP" id="MF_00052_B">
    <property type="entry name" value="RNase_HII_B"/>
    <property type="match status" value="1"/>
</dbReference>
<dbReference type="GO" id="GO:0004523">
    <property type="term" value="F:RNA-DNA hybrid ribonuclease activity"/>
    <property type="evidence" value="ECO:0007669"/>
    <property type="project" value="UniProtKB-UniRule"/>
</dbReference>
<dbReference type="GO" id="GO:0030145">
    <property type="term" value="F:manganese ion binding"/>
    <property type="evidence" value="ECO:0007669"/>
    <property type="project" value="UniProtKB-UniRule"/>
</dbReference>
<dbReference type="InterPro" id="IPR024567">
    <property type="entry name" value="RNase_HII/HIII_dom"/>
</dbReference>
<keyword evidence="13 14" id="KW-0464">Manganese</keyword>
<dbReference type="SMR" id="A0A377FVY7"/>
<dbReference type="AlphaFoldDB" id="A0A377FVY7"/>
<evidence type="ECO:0000256" key="2">
    <source>
        <dbReference type="ARBA" id="ARBA00001946"/>
    </source>
</evidence>
<gene>
    <name evidence="14 18" type="primary">rnhB</name>
    <name evidence="18" type="ORF">NCTC13163_01854</name>
</gene>
<evidence type="ECO:0000256" key="13">
    <source>
        <dbReference type="ARBA" id="ARBA00023211"/>
    </source>
</evidence>
<evidence type="ECO:0000256" key="9">
    <source>
        <dbReference type="ARBA" id="ARBA00022722"/>
    </source>
</evidence>
<feature type="binding site" evidence="14 15">
    <location>
        <position position="77"/>
    </location>
    <ligand>
        <name>a divalent metal cation</name>
        <dbReference type="ChEBI" id="CHEBI:60240"/>
    </ligand>
</feature>
<sequence>MTIQQIKQRLQTVRYEEWEDVKRELGNDPRTGVQALLRQRERRFEAERALLDDFVRRSAHEAALRADGYALVAGVDEVGRGPLAGPVVAAAVILPEGFYSPGLNDSKQMTKSARERACTEILEQAVVGVGIVDAATIDQINIYEATKLAMMEAVRQLDGVDALLVDAMTLDIDTKQTSLVKGDTLSVSIAAASVVAKVMRDKMMEDYAVLYPGYGFERNAGYGTKDHLTGLAEHGVTPIHRKSFAPIKHM</sequence>
<dbReference type="InterPro" id="IPR022898">
    <property type="entry name" value="RNase_HII"/>
</dbReference>
<comment type="catalytic activity">
    <reaction evidence="1 14 15 16">
        <text>Endonucleolytic cleavage to 5'-phosphomonoester.</text>
        <dbReference type="EC" id="3.1.26.4"/>
    </reaction>
</comment>
<evidence type="ECO:0000256" key="11">
    <source>
        <dbReference type="ARBA" id="ARBA00022759"/>
    </source>
</evidence>
<comment type="cofactor">
    <cofactor evidence="2">
        <name>Mg(2+)</name>
        <dbReference type="ChEBI" id="CHEBI:18420"/>
    </cofactor>
</comment>
<dbReference type="FunFam" id="3.30.420.10:FF:000006">
    <property type="entry name" value="Ribonuclease HII"/>
    <property type="match status" value="1"/>
</dbReference>
<comment type="subcellular location">
    <subcellularLocation>
        <location evidence="4 14">Cytoplasm</location>
    </subcellularLocation>
</comment>
<evidence type="ECO:0000256" key="10">
    <source>
        <dbReference type="ARBA" id="ARBA00022723"/>
    </source>
</evidence>
<dbReference type="GO" id="GO:0003723">
    <property type="term" value="F:RNA binding"/>
    <property type="evidence" value="ECO:0007669"/>
    <property type="project" value="UniProtKB-UniRule"/>
</dbReference>
<evidence type="ECO:0000256" key="7">
    <source>
        <dbReference type="ARBA" id="ARBA00019179"/>
    </source>
</evidence>
<dbReference type="PANTHER" id="PTHR10954:SF18">
    <property type="entry name" value="RIBONUCLEASE HII"/>
    <property type="match status" value="1"/>
</dbReference>
<dbReference type="Pfam" id="PF01351">
    <property type="entry name" value="RNase_HII"/>
    <property type="match status" value="1"/>
</dbReference>
<dbReference type="EC" id="3.1.26.4" evidence="6 14"/>
<dbReference type="GO" id="GO:0005737">
    <property type="term" value="C:cytoplasm"/>
    <property type="evidence" value="ECO:0007669"/>
    <property type="project" value="UniProtKB-SubCell"/>
</dbReference>
<dbReference type="InterPro" id="IPR012337">
    <property type="entry name" value="RNaseH-like_sf"/>
</dbReference>
<feature type="binding site" evidence="14 15">
    <location>
        <position position="166"/>
    </location>
    <ligand>
        <name>a divalent metal cation</name>
        <dbReference type="ChEBI" id="CHEBI:60240"/>
    </ligand>
</feature>
<dbReference type="GO" id="GO:0043137">
    <property type="term" value="P:DNA replication, removal of RNA primer"/>
    <property type="evidence" value="ECO:0007669"/>
    <property type="project" value="TreeGrafter"/>
</dbReference>
<dbReference type="NCBIfam" id="NF000594">
    <property type="entry name" value="PRK00015.1-1"/>
    <property type="match status" value="1"/>
</dbReference>
<keyword evidence="8 14" id="KW-0963">Cytoplasm</keyword>
<keyword evidence="11 14" id="KW-0255">Endonuclease</keyword>
<dbReference type="InterPro" id="IPR001352">
    <property type="entry name" value="RNase_HII/HIII"/>
</dbReference>
<proteinExistence type="inferred from homology"/>
<dbReference type="Proteomes" id="UP000254060">
    <property type="component" value="Unassembled WGS sequence"/>
</dbReference>
<keyword evidence="9 14" id="KW-0540">Nuclease</keyword>
<keyword evidence="12 14" id="KW-0378">Hydrolase</keyword>
<evidence type="ECO:0000256" key="8">
    <source>
        <dbReference type="ARBA" id="ARBA00022490"/>
    </source>
</evidence>
<organism evidence="18 19">
    <name type="scientific">Exiguobacterium aurantiacum</name>
    <dbReference type="NCBI Taxonomy" id="33987"/>
    <lineage>
        <taxon>Bacteria</taxon>
        <taxon>Bacillati</taxon>
        <taxon>Bacillota</taxon>
        <taxon>Bacilli</taxon>
        <taxon>Bacillales</taxon>
        <taxon>Bacillales Family XII. Incertae Sedis</taxon>
        <taxon>Exiguobacterium</taxon>
    </lineage>
</organism>
<feature type="binding site" evidence="14 15">
    <location>
        <position position="76"/>
    </location>
    <ligand>
        <name>a divalent metal cation</name>
        <dbReference type="ChEBI" id="CHEBI:60240"/>
    </ligand>
</feature>
<evidence type="ECO:0000256" key="15">
    <source>
        <dbReference type="PROSITE-ProRule" id="PRU01319"/>
    </source>
</evidence>
<dbReference type="InterPro" id="IPR036397">
    <property type="entry name" value="RNaseH_sf"/>
</dbReference>
<evidence type="ECO:0000256" key="12">
    <source>
        <dbReference type="ARBA" id="ARBA00022801"/>
    </source>
</evidence>
<evidence type="ECO:0000256" key="4">
    <source>
        <dbReference type="ARBA" id="ARBA00004496"/>
    </source>
</evidence>
<evidence type="ECO:0000256" key="5">
    <source>
        <dbReference type="ARBA" id="ARBA00007383"/>
    </source>
</evidence>
<dbReference type="PANTHER" id="PTHR10954">
    <property type="entry name" value="RIBONUCLEASE H2 SUBUNIT A"/>
    <property type="match status" value="1"/>
</dbReference>
<dbReference type="NCBIfam" id="NF000595">
    <property type="entry name" value="PRK00015.1-3"/>
    <property type="match status" value="1"/>
</dbReference>
<evidence type="ECO:0000256" key="6">
    <source>
        <dbReference type="ARBA" id="ARBA00012180"/>
    </source>
</evidence>
<accession>A0A377FVY7</accession>
<dbReference type="RefSeq" id="WP_029335406.1">
    <property type="nucleotide sequence ID" value="NZ_UGGP01000001.1"/>
</dbReference>
<keyword evidence="10 14" id="KW-0479">Metal-binding</keyword>
<dbReference type="GO" id="GO:0006298">
    <property type="term" value="P:mismatch repair"/>
    <property type="evidence" value="ECO:0007669"/>
    <property type="project" value="TreeGrafter"/>
</dbReference>
<evidence type="ECO:0000256" key="1">
    <source>
        <dbReference type="ARBA" id="ARBA00000077"/>
    </source>
</evidence>
<reference evidence="18 19" key="1">
    <citation type="submission" date="2018-06" db="EMBL/GenBank/DDBJ databases">
        <authorList>
            <consortium name="Pathogen Informatics"/>
            <person name="Doyle S."/>
        </authorList>
    </citation>
    <scope>NUCLEOTIDE SEQUENCE [LARGE SCALE GENOMIC DNA]</scope>
    <source>
        <strain evidence="18 19">NCTC13163</strain>
    </source>
</reference>
<evidence type="ECO:0000256" key="14">
    <source>
        <dbReference type="HAMAP-Rule" id="MF_00052"/>
    </source>
</evidence>
<evidence type="ECO:0000259" key="17">
    <source>
        <dbReference type="PROSITE" id="PS51975"/>
    </source>
</evidence>
<dbReference type="EMBL" id="UGGP01000001">
    <property type="protein sequence ID" value="STO08483.1"/>
    <property type="molecule type" value="Genomic_DNA"/>
</dbReference>
<dbReference type="SUPFAM" id="SSF53098">
    <property type="entry name" value="Ribonuclease H-like"/>
    <property type="match status" value="1"/>
</dbReference>
<dbReference type="Gene3D" id="3.30.420.10">
    <property type="entry name" value="Ribonuclease H-like superfamily/Ribonuclease H"/>
    <property type="match status" value="1"/>
</dbReference>
<dbReference type="STRING" id="1397694.GCA_000702585_02350"/>
<evidence type="ECO:0000256" key="16">
    <source>
        <dbReference type="RuleBase" id="RU003515"/>
    </source>
</evidence>
<evidence type="ECO:0000313" key="19">
    <source>
        <dbReference type="Proteomes" id="UP000254060"/>
    </source>
</evidence>
<comment type="cofactor">
    <cofactor evidence="14 15">
        <name>Mn(2+)</name>
        <dbReference type="ChEBI" id="CHEBI:29035"/>
    </cofactor>
    <cofactor evidence="14 15">
        <name>Mg(2+)</name>
        <dbReference type="ChEBI" id="CHEBI:18420"/>
    </cofactor>
    <text evidence="14 15">Manganese or magnesium. Binds 1 divalent metal ion per monomer in the absence of substrate. May bind a second metal ion after substrate binding.</text>
</comment>
<evidence type="ECO:0000313" key="18">
    <source>
        <dbReference type="EMBL" id="STO08483.1"/>
    </source>
</evidence>
<name>A0A377FVY7_9BACL</name>
<comment type="similarity">
    <text evidence="5 14 16">Belongs to the RNase HII family.</text>
</comment>
<comment type="function">
    <text evidence="3 14 16">Endonuclease that specifically degrades the RNA of RNA-DNA hybrids.</text>
</comment>
<feature type="domain" description="RNase H type-2" evidence="17">
    <location>
        <begin position="70"/>
        <end position="250"/>
    </location>
</feature>
<protein>
    <recommendedName>
        <fullName evidence="7 14">Ribonuclease HII</fullName>
        <shortName evidence="14">RNase HII</shortName>
        <ecNumber evidence="6 14">3.1.26.4</ecNumber>
    </recommendedName>
</protein>
<dbReference type="GO" id="GO:0032299">
    <property type="term" value="C:ribonuclease H2 complex"/>
    <property type="evidence" value="ECO:0007669"/>
    <property type="project" value="TreeGrafter"/>
</dbReference>